<protein>
    <submittedName>
        <fullName evidence="2">Cof-type HAD-IIB family hydrolase</fullName>
    </submittedName>
    <submittedName>
        <fullName evidence="1">Putative hydrolase M6_Spy0533</fullName>
        <ecNumber evidence="1">3.-.-.-</ecNumber>
    </submittedName>
</protein>
<dbReference type="RefSeq" id="WP_008391453.1">
    <property type="nucleotide sequence ID" value="NZ_CYXT01000006.1"/>
</dbReference>
<dbReference type="Proteomes" id="UP001644750">
    <property type="component" value="Unassembled WGS sequence"/>
</dbReference>
<name>A0A173SC67_ANAHA</name>
<evidence type="ECO:0000313" key="1">
    <source>
        <dbReference type="EMBL" id="CUM87319.1"/>
    </source>
</evidence>
<dbReference type="Pfam" id="PF08282">
    <property type="entry name" value="Hydrolase_3"/>
    <property type="match status" value="1"/>
</dbReference>
<dbReference type="InterPro" id="IPR023214">
    <property type="entry name" value="HAD_sf"/>
</dbReference>
<dbReference type="Gene3D" id="3.40.50.1000">
    <property type="entry name" value="HAD superfamily/HAD-like"/>
    <property type="match status" value="1"/>
</dbReference>
<dbReference type="InterPro" id="IPR036412">
    <property type="entry name" value="HAD-like_sf"/>
</dbReference>
<proteinExistence type="predicted"/>
<dbReference type="Proteomes" id="UP000095598">
    <property type="component" value="Unassembled WGS sequence"/>
</dbReference>
<dbReference type="SUPFAM" id="SSF56784">
    <property type="entry name" value="HAD-like"/>
    <property type="match status" value="1"/>
</dbReference>
<dbReference type="EMBL" id="JAAITB010000002">
    <property type="protein sequence ID" value="NSJ78307.1"/>
    <property type="molecule type" value="Genomic_DNA"/>
</dbReference>
<dbReference type="InterPro" id="IPR006379">
    <property type="entry name" value="HAD-SF_hydro_IIB"/>
</dbReference>
<sequence length="270" mass="29787">MKYKLIAVDLDGTLYNDQLKITSDTLNAMIEAQEMGIRIALASGRPLPGLFHARDLLKLNEHHGMLVAYNGGKVVDTTTNEVLYDKYIQDDLAMELLEHLKDYPVNPIIDDGKVLYVTDKNGYRVKEEALNDSMEYVEVPSLTEHLDFHLNKILTAVDPQKTYDVLETIGMPFRDQVTFVRTAPYYIEAIPVGTSKASGLSNVCKGLGIDPSEVIAFGDAENDLEMIQFAGHGVAMGNACDALKDAADEVTLTNNEDGIAHTLNHLLGCR</sequence>
<dbReference type="PROSITE" id="PS01228">
    <property type="entry name" value="COF_1"/>
    <property type="match status" value="1"/>
</dbReference>
<evidence type="ECO:0000313" key="3">
    <source>
        <dbReference type="Proteomes" id="UP000095598"/>
    </source>
</evidence>
<reference evidence="2 4" key="2">
    <citation type="journal article" date="2020" name="Cell Host Microbe">
        <title>Functional and Genomic Variation between Human-Derived Isolates of Lachnospiraceae Reveals Inter- and Intra-Species Diversity.</title>
        <authorList>
            <person name="Sorbara M.T."/>
            <person name="Littmann E.R."/>
            <person name="Fontana E."/>
            <person name="Moody T.U."/>
            <person name="Kohout C.E."/>
            <person name="Gjonbalaj M."/>
            <person name="Eaton V."/>
            <person name="Seok R."/>
            <person name="Leiner I.M."/>
            <person name="Pamer E.G."/>
        </authorList>
    </citation>
    <scope>NUCLEOTIDE SEQUENCE [LARGE SCALE GENOMIC DNA]</scope>
    <source>
        <strain evidence="2 4">MSK.14.57</strain>
    </source>
</reference>
<dbReference type="GO" id="GO:0005829">
    <property type="term" value="C:cytosol"/>
    <property type="evidence" value="ECO:0007669"/>
    <property type="project" value="TreeGrafter"/>
</dbReference>
<accession>A0A173SC67</accession>
<dbReference type="EC" id="3.-.-.-" evidence="1"/>
<dbReference type="Gene3D" id="3.30.1240.10">
    <property type="match status" value="1"/>
</dbReference>
<dbReference type="InterPro" id="IPR000150">
    <property type="entry name" value="Cof"/>
</dbReference>
<dbReference type="CDD" id="cd07516">
    <property type="entry name" value="HAD_Pase"/>
    <property type="match status" value="1"/>
</dbReference>
<dbReference type="NCBIfam" id="TIGR01484">
    <property type="entry name" value="HAD-SF-IIB"/>
    <property type="match status" value="1"/>
</dbReference>
<dbReference type="PANTHER" id="PTHR10000">
    <property type="entry name" value="PHOSPHOSERINE PHOSPHATASE"/>
    <property type="match status" value="1"/>
</dbReference>
<dbReference type="AlphaFoldDB" id="A0A173SC67"/>
<dbReference type="PANTHER" id="PTHR10000:SF8">
    <property type="entry name" value="HAD SUPERFAMILY HYDROLASE-LIKE, TYPE 3"/>
    <property type="match status" value="1"/>
</dbReference>
<dbReference type="SFLD" id="SFLDG01144">
    <property type="entry name" value="C2.B.4:_PGP_Like"/>
    <property type="match status" value="1"/>
</dbReference>
<reference evidence="1 3" key="1">
    <citation type="submission" date="2015-09" db="EMBL/GenBank/DDBJ databases">
        <authorList>
            <consortium name="Pathogen Informatics"/>
        </authorList>
    </citation>
    <scope>NUCLEOTIDE SEQUENCE [LARGE SCALE GENOMIC DNA]</scope>
    <source>
        <strain evidence="1 3">2789STDY5608868</strain>
    </source>
</reference>
<dbReference type="SFLD" id="SFLDG01140">
    <property type="entry name" value="C2.B:_Phosphomannomutase_and_P"/>
    <property type="match status" value="1"/>
</dbReference>
<dbReference type="GO" id="GO:0016791">
    <property type="term" value="F:phosphatase activity"/>
    <property type="evidence" value="ECO:0007669"/>
    <property type="project" value="TreeGrafter"/>
</dbReference>
<gene>
    <name evidence="1" type="ORF">ERS852425_01152</name>
    <name evidence="2" type="ORF">G5A72_01580</name>
</gene>
<organism evidence="1 3">
    <name type="scientific">Anaerostipes hadrus</name>
    <dbReference type="NCBI Taxonomy" id="649756"/>
    <lineage>
        <taxon>Bacteria</taxon>
        <taxon>Bacillati</taxon>
        <taxon>Bacillota</taxon>
        <taxon>Clostridia</taxon>
        <taxon>Lachnospirales</taxon>
        <taxon>Lachnospiraceae</taxon>
        <taxon>Anaerostipes</taxon>
    </lineage>
</organism>
<dbReference type="SFLD" id="SFLDS00003">
    <property type="entry name" value="Haloacid_Dehalogenase"/>
    <property type="match status" value="1"/>
</dbReference>
<dbReference type="GO" id="GO:0000287">
    <property type="term" value="F:magnesium ion binding"/>
    <property type="evidence" value="ECO:0007669"/>
    <property type="project" value="TreeGrafter"/>
</dbReference>
<reference evidence="2" key="3">
    <citation type="submission" date="2020-02" db="EMBL/GenBank/DDBJ databases">
        <authorList>
            <person name="Littmann E."/>
            <person name="Sorbara M."/>
        </authorList>
    </citation>
    <scope>NUCLEOTIDE SEQUENCE</scope>
    <source>
        <strain evidence="2">MSK.14.57</strain>
    </source>
</reference>
<dbReference type="NCBIfam" id="TIGR00099">
    <property type="entry name" value="Cof-subfamily"/>
    <property type="match status" value="1"/>
</dbReference>
<keyword evidence="4" id="KW-1185">Reference proteome</keyword>
<dbReference type="EMBL" id="CYXT01000006">
    <property type="protein sequence ID" value="CUM87319.1"/>
    <property type="molecule type" value="Genomic_DNA"/>
</dbReference>
<evidence type="ECO:0000313" key="2">
    <source>
        <dbReference type="EMBL" id="NSJ78307.1"/>
    </source>
</evidence>
<keyword evidence="1" id="KW-0378">Hydrolase</keyword>
<dbReference type="PROSITE" id="PS01229">
    <property type="entry name" value="COF_2"/>
    <property type="match status" value="1"/>
</dbReference>
<evidence type="ECO:0000313" key="4">
    <source>
        <dbReference type="Proteomes" id="UP001644750"/>
    </source>
</evidence>